<evidence type="ECO:0000256" key="2">
    <source>
        <dbReference type="ARBA" id="ARBA00023315"/>
    </source>
</evidence>
<keyword evidence="1" id="KW-0808">Transferase</keyword>
<evidence type="ECO:0000313" key="5">
    <source>
        <dbReference type="Proteomes" id="UP001165343"/>
    </source>
</evidence>
<proteinExistence type="predicted"/>
<dbReference type="CDD" id="cd04301">
    <property type="entry name" value="NAT_SF"/>
    <property type="match status" value="1"/>
</dbReference>
<dbReference type="EMBL" id="JAMGBC010000001">
    <property type="protein sequence ID" value="MCL6679050.1"/>
    <property type="molecule type" value="Genomic_DNA"/>
</dbReference>
<dbReference type="RefSeq" id="WP_249867971.1">
    <property type="nucleotide sequence ID" value="NZ_JAMGBC010000001.1"/>
</dbReference>
<dbReference type="InterPro" id="IPR050680">
    <property type="entry name" value="YpeA/RimI_acetyltransf"/>
</dbReference>
<evidence type="ECO:0000256" key="1">
    <source>
        <dbReference type="ARBA" id="ARBA00022679"/>
    </source>
</evidence>
<keyword evidence="5" id="KW-1185">Reference proteome</keyword>
<dbReference type="Proteomes" id="UP001165343">
    <property type="component" value="Unassembled WGS sequence"/>
</dbReference>
<dbReference type="InterPro" id="IPR000182">
    <property type="entry name" value="GNAT_dom"/>
</dbReference>
<dbReference type="PANTHER" id="PTHR43420">
    <property type="entry name" value="ACETYLTRANSFERASE"/>
    <property type="match status" value="1"/>
</dbReference>
<organism evidence="4 5">
    <name type="scientific">Sphingomonas anseongensis</name>
    <dbReference type="NCBI Taxonomy" id="2908207"/>
    <lineage>
        <taxon>Bacteria</taxon>
        <taxon>Pseudomonadati</taxon>
        <taxon>Pseudomonadota</taxon>
        <taxon>Alphaproteobacteria</taxon>
        <taxon>Sphingomonadales</taxon>
        <taxon>Sphingomonadaceae</taxon>
        <taxon>Sphingomonas</taxon>
    </lineage>
</organism>
<feature type="domain" description="N-acetyltransferase" evidence="3">
    <location>
        <begin position="122"/>
        <end position="202"/>
    </location>
</feature>
<dbReference type="Gene3D" id="3.40.630.30">
    <property type="match status" value="1"/>
</dbReference>
<accession>A0ABT0RFJ3</accession>
<dbReference type="PROSITE" id="PS51186">
    <property type="entry name" value="GNAT"/>
    <property type="match status" value="1"/>
</dbReference>
<reference evidence="4" key="1">
    <citation type="submission" date="2022-05" db="EMBL/GenBank/DDBJ databases">
        <authorList>
            <person name="Jo J.-H."/>
            <person name="Im W.-T."/>
        </authorList>
    </citation>
    <scope>NUCLEOTIDE SEQUENCE</scope>
    <source>
        <strain evidence="4">RG327</strain>
    </source>
</reference>
<protein>
    <submittedName>
        <fullName evidence="4">GNAT family N-acetyltransferase</fullName>
    </submittedName>
</protein>
<gene>
    <name evidence="4" type="ORF">LZ519_06935</name>
</gene>
<dbReference type="SUPFAM" id="SSF55729">
    <property type="entry name" value="Acyl-CoA N-acyltransferases (Nat)"/>
    <property type="match status" value="1"/>
</dbReference>
<evidence type="ECO:0000259" key="3">
    <source>
        <dbReference type="PROSITE" id="PS51186"/>
    </source>
</evidence>
<dbReference type="PANTHER" id="PTHR43420:SF47">
    <property type="entry name" value="N-ACETYLTRANSFERASE DOMAIN-CONTAINING PROTEIN"/>
    <property type="match status" value="1"/>
</dbReference>
<comment type="caution">
    <text evidence="4">The sequence shown here is derived from an EMBL/GenBank/DDBJ whole genome shotgun (WGS) entry which is preliminary data.</text>
</comment>
<sequence>MAGDGLAISAVAANEPPLLGNDALKSVLGGMLAAAVPHFYALLPLESSLLHRALGDSIGTAGSEFANAFMAGDADNPAGIVTSHAAEGLARAQQASTLMLMRHVDRGDMTAFRSAIGSYSETVEPIDGSGQYLSRVAVAPPARGKGVGRALVERIVTLAAGGDVWLHVASDNSAAIRLYESLGFEFASEAPFSSRAMRRAGRA</sequence>
<name>A0ABT0RFJ3_9SPHN</name>
<dbReference type="Pfam" id="PF00583">
    <property type="entry name" value="Acetyltransf_1"/>
    <property type="match status" value="1"/>
</dbReference>
<evidence type="ECO:0000313" key="4">
    <source>
        <dbReference type="EMBL" id="MCL6679050.1"/>
    </source>
</evidence>
<dbReference type="InterPro" id="IPR016181">
    <property type="entry name" value="Acyl_CoA_acyltransferase"/>
</dbReference>
<keyword evidence="2" id="KW-0012">Acyltransferase</keyword>